<evidence type="ECO:0000259" key="5">
    <source>
        <dbReference type="PROSITE" id="PS50071"/>
    </source>
</evidence>
<evidence type="ECO:0000256" key="4">
    <source>
        <dbReference type="SAM" id="MobiDB-lite"/>
    </source>
</evidence>
<reference evidence="6" key="1">
    <citation type="submission" date="2020-11" db="EMBL/GenBank/DDBJ databases">
        <authorList>
            <person name="Tran Van P."/>
        </authorList>
    </citation>
    <scope>NUCLEOTIDE SEQUENCE</scope>
</reference>
<feature type="compositionally biased region" description="Polar residues" evidence="4">
    <location>
        <begin position="207"/>
        <end position="219"/>
    </location>
</feature>
<gene>
    <name evidence="6" type="ORF">NMOB1V02_LOCUS2532</name>
</gene>
<evidence type="ECO:0000313" key="6">
    <source>
        <dbReference type="EMBL" id="CAD7274709.1"/>
    </source>
</evidence>
<dbReference type="OrthoDB" id="6159439at2759"/>
<comment type="subcellular location">
    <subcellularLocation>
        <location evidence="1 2 3">Nucleus</location>
    </subcellularLocation>
</comment>
<protein>
    <recommendedName>
        <fullName evidence="5">Homeobox domain-containing protein</fullName>
    </recommendedName>
</protein>
<keyword evidence="2 3" id="KW-0371">Homeobox</keyword>
<dbReference type="Gene3D" id="1.10.10.60">
    <property type="entry name" value="Homeodomain-like"/>
    <property type="match status" value="1"/>
</dbReference>
<dbReference type="EMBL" id="CAJPEX010000286">
    <property type="protein sequence ID" value="CAG0914861.1"/>
    <property type="molecule type" value="Genomic_DNA"/>
</dbReference>
<feature type="compositionally biased region" description="Basic and acidic residues" evidence="4">
    <location>
        <begin position="324"/>
        <end position="334"/>
    </location>
</feature>
<dbReference type="EMBL" id="OA882323">
    <property type="protein sequence ID" value="CAD7274709.1"/>
    <property type="molecule type" value="Genomic_DNA"/>
</dbReference>
<organism evidence="6">
    <name type="scientific">Notodromas monacha</name>
    <dbReference type="NCBI Taxonomy" id="399045"/>
    <lineage>
        <taxon>Eukaryota</taxon>
        <taxon>Metazoa</taxon>
        <taxon>Ecdysozoa</taxon>
        <taxon>Arthropoda</taxon>
        <taxon>Crustacea</taxon>
        <taxon>Oligostraca</taxon>
        <taxon>Ostracoda</taxon>
        <taxon>Podocopa</taxon>
        <taxon>Podocopida</taxon>
        <taxon>Cypridocopina</taxon>
        <taxon>Cypridoidea</taxon>
        <taxon>Cyprididae</taxon>
        <taxon>Notodromas</taxon>
    </lineage>
</organism>
<feature type="compositionally biased region" description="Basic and acidic residues" evidence="4">
    <location>
        <begin position="220"/>
        <end position="239"/>
    </location>
</feature>
<dbReference type="InterPro" id="IPR009057">
    <property type="entry name" value="Homeodomain-like_sf"/>
</dbReference>
<accession>A0A7R9BG61</accession>
<dbReference type="PANTHER" id="PTHR46255">
    <property type="entry name" value="SHORT STATURE HOMEOBOX"/>
    <property type="match status" value="1"/>
</dbReference>
<keyword evidence="2 3" id="KW-0238">DNA-binding</keyword>
<name>A0A7R9BG61_9CRUS</name>
<evidence type="ECO:0000256" key="1">
    <source>
        <dbReference type="ARBA" id="ARBA00004123"/>
    </source>
</evidence>
<dbReference type="InterPro" id="IPR052631">
    <property type="entry name" value="Paired_homeobox_Bicoid"/>
</dbReference>
<dbReference type="PROSITE" id="PS50071">
    <property type="entry name" value="HOMEOBOX_2"/>
    <property type="match status" value="1"/>
</dbReference>
<keyword evidence="7" id="KW-1185">Reference proteome</keyword>
<dbReference type="PANTHER" id="PTHR46255:SF3">
    <property type="entry name" value="HOMEOBOX DOMAIN-CONTAINING PROTEIN"/>
    <property type="match status" value="1"/>
</dbReference>
<proteinExistence type="predicted"/>
<evidence type="ECO:0000313" key="7">
    <source>
        <dbReference type="Proteomes" id="UP000678499"/>
    </source>
</evidence>
<dbReference type="GO" id="GO:1990837">
    <property type="term" value="F:sequence-specific double-stranded DNA binding"/>
    <property type="evidence" value="ECO:0007669"/>
    <property type="project" value="TreeGrafter"/>
</dbReference>
<feature type="domain" description="Homeobox" evidence="5">
    <location>
        <begin position="351"/>
        <end position="404"/>
    </location>
</feature>
<dbReference type="SMART" id="SM00389">
    <property type="entry name" value="HOX"/>
    <property type="match status" value="1"/>
</dbReference>
<feature type="region of interest" description="Disordered" evidence="4">
    <location>
        <begin position="207"/>
        <end position="357"/>
    </location>
</feature>
<sequence length="404" mass="45120">MEHLSEFVSKSFRQQECFSTEHAGIFRDQPVDGRVSPNRKLSNFGRPGVHQGSAGFGILANLASRGPTRISRVGEYRLSSPLLTSLDLQAGEMNSGNAASLSAIRRSLQQMPTQASMLNQLRPTRISRVGEYRLSSPLLTSLDLQAGEMNSGNAASLSAIRRSLQQMPTQASMLNQLSSVMNWPNFTLPLGWQRSLFDKMNSQVNSMTAEELRTTPTREPSSDPKMFRMTEQDNNRIESPENEVTVDVEESDIKESDGSPETIDVQGNDADFSPGKSISTPSEDEVNHDKEQMSRVCRKADSFDALNKQSSLTSDATQLDPSSNDERDVDKFDNRQASASPPPVNHGAAKVKQRRSRTNFTLEQLNELERLFDETHYPDAFMREELSQRLGLSEARVQKYKPKE</sequence>
<keyword evidence="2 3" id="KW-0539">Nucleus</keyword>
<dbReference type="GO" id="GO:0005634">
    <property type="term" value="C:nucleus"/>
    <property type="evidence" value="ECO:0007669"/>
    <property type="project" value="UniProtKB-SubCell"/>
</dbReference>
<dbReference type="AlphaFoldDB" id="A0A7R9BG61"/>
<dbReference type="CDD" id="cd00086">
    <property type="entry name" value="homeodomain"/>
    <property type="match status" value="1"/>
</dbReference>
<dbReference type="SUPFAM" id="SSF46689">
    <property type="entry name" value="Homeodomain-like"/>
    <property type="match status" value="1"/>
</dbReference>
<evidence type="ECO:0000256" key="2">
    <source>
        <dbReference type="PROSITE-ProRule" id="PRU00108"/>
    </source>
</evidence>
<dbReference type="GO" id="GO:0000981">
    <property type="term" value="F:DNA-binding transcription factor activity, RNA polymerase II-specific"/>
    <property type="evidence" value="ECO:0007669"/>
    <property type="project" value="TreeGrafter"/>
</dbReference>
<feature type="compositionally biased region" description="Acidic residues" evidence="4">
    <location>
        <begin position="240"/>
        <end position="250"/>
    </location>
</feature>
<feature type="compositionally biased region" description="Polar residues" evidence="4">
    <location>
        <begin position="307"/>
        <end position="322"/>
    </location>
</feature>
<dbReference type="InterPro" id="IPR001356">
    <property type="entry name" value="HD"/>
</dbReference>
<dbReference type="Proteomes" id="UP000678499">
    <property type="component" value="Unassembled WGS sequence"/>
</dbReference>
<dbReference type="Pfam" id="PF00046">
    <property type="entry name" value="Homeodomain"/>
    <property type="match status" value="1"/>
</dbReference>
<evidence type="ECO:0000256" key="3">
    <source>
        <dbReference type="RuleBase" id="RU000682"/>
    </source>
</evidence>
<feature type="compositionally biased region" description="Basic and acidic residues" evidence="4">
    <location>
        <begin position="285"/>
        <end position="302"/>
    </location>
</feature>